<evidence type="ECO:0000313" key="8">
    <source>
        <dbReference type="Proteomes" id="UP000245591"/>
    </source>
</evidence>
<keyword evidence="6" id="KW-0560">Oxidoreductase</keyword>
<dbReference type="InterPro" id="IPR002401">
    <property type="entry name" value="Cyt_P450_E_grp-I"/>
</dbReference>
<keyword evidence="3 5" id="KW-0479">Metal-binding</keyword>
<evidence type="ECO:0000256" key="2">
    <source>
        <dbReference type="ARBA" id="ARBA00010617"/>
    </source>
</evidence>
<gene>
    <name evidence="7" type="ORF">BB558_000405</name>
</gene>
<evidence type="ECO:0000256" key="6">
    <source>
        <dbReference type="RuleBase" id="RU000461"/>
    </source>
</evidence>
<dbReference type="GO" id="GO:0005506">
    <property type="term" value="F:iron ion binding"/>
    <property type="evidence" value="ECO:0007669"/>
    <property type="project" value="InterPro"/>
</dbReference>
<dbReference type="InterPro" id="IPR036396">
    <property type="entry name" value="Cyt_P450_sf"/>
</dbReference>
<dbReference type="SUPFAM" id="SSF48264">
    <property type="entry name" value="Cytochrome P450"/>
    <property type="match status" value="1"/>
</dbReference>
<reference evidence="7 8" key="1">
    <citation type="journal article" date="2018" name="MBio">
        <title>Comparative Genomics Reveals the Core Gene Toolbox for the Fungus-Insect Symbiosis.</title>
        <authorList>
            <person name="Wang Y."/>
            <person name="Stata M."/>
            <person name="Wang W."/>
            <person name="Stajich J.E."/>
            <person name="White M.M."/>
            <person name="Moncalvo J.M."/>
        </authorList>
    </citation>
    <scope>NUCLEOTIDE SEQUENCE [LARGE SCALE GENOMIC DNA]</scope>
    <source>
        <strain evidence="7 8">AUS-126-30</strain>
    </source>
</reference>
<evidence type="ECO:0000256" key="1">
    <source>
        <dbReference type="ARBA" id="ARBA00001971"/>
    </source>
</evidence>
<comment type="similarity">
    <text evidence="2 6">Belongs to the cytochrome P450 family.</text>
</comment>
<dbReference type="InterPro" id="IPR050121">
    <property type="entry name" value="Cytochrome_P450_monoxygenase"/>
</dbReference>
<dbReference type="PANTHER" id="PTHR24305:SF166">
    <property type="entry name" value="CYTOCHROME P450 12A4, MITOCHONDRIAL-RELATED"/>
    <property type="match status" value="1"/>
</dbReference>
<accession>A0A2U1JEP7</accession>
<dbReference type="AlphaFoldDB" id="A0A2U1JEP7"/>
<organism evidence="7 8">
    <name type="scientific">Smittium angustum</name>
    <dbReference type="NCBI Taxonomy" id="133377"/>
    <lineage>
        <taxon>Eukaryota</taxon>
        <taxon>Fungi</taxon>
        <taxon>Fungi incertae sedis</taxon>
        <taxon>Zoopagomycota</taxon>
        <taxon>Kickxellomycotina</taxon>
        <taxon>Harpellomycetes</taxon>
        <taxon>Harpellales</taxon>
        <taxon>Legeriomycetaceae</taxon>
        <taxon>Smittium</taxon>
    </lineage>
</organism>
<evidence type="ECO:0000256" key="4">
    <source>
        <dbReference type="ARBA" id="ARBA00023004"/>
    </source>
</evidence>
<dbReference type="Proteomes" id="UP000245591">
    <property type="component" value="Unassembled WGS sequence"/>
</dbReference>
<dbReference type="InterPro" id="IPR001128">
    <property type="entry name" value="Cyt_P450"/>
</dbReference>
<dbReference type="PRINTS" id="PR00463">
    <property type="entry name" value="EP450I"/>
</dbReference>
<proteinExistence type="inferred from homology"/>
<dbReference type="PROSITE" id="PS00086">
    <property type="entry name" value="CYTOCHROME_P450"/>
    <property type="match status" value="1"/>
</dbReference>
<comment type="caution">
    <text evidence="7">The sequence shown here is derived from an EMBL/GenBank/DDBJ whole genome shotgun (WGS) entry which is preliminary data.</text>
</comment>
<dbReference type="Pfam" id="PF00067">
    <property type="entry name" value="p450"/>
    <property type="match status" value="1"/>
</dbReference>
<dbReference type="Gene3D" id="1.10.630.10">
    <property type="entry name" value="Cytochrome P450"/>
    <property type="match status" value="1"/>
</dbReference>
<dbReference type="PANTHER" id="PTHR24305">
    <property type="entry name" value="CYTOCHROME P450"/>
    <property type="match status" value="1"/>
</dbReference>
<keyword evidence="5 6" id="KW-0349">Heme</keyword>
<keyword evidence="4 5" id="KW-0408">Iron</keyword>
<sequence length="524" mass="59706">MENTLVSLRSFSDIFLKKYCNSKNFYRFLVAYGVYKAIYLAFFDPLRKVPGPWWSRFTVIPYAISRINGENARYSEKLHNEYGPVVRVAPTQVSISNLKDIKNVLASYRYPKSAEYDAIILKEPNVLTTTDEPRNRMRRRQIGPAFTFTGLETVEELILDTGTRSFKKKLIEIIENGDGVGEFNSFNFFQSIASDVIGLLTFGKSFGAVQNDGHSVATNVNGALQFSTIIRAYPALKPFGLLFPKLLSERNALRQMCLEAIKQRKNDIENGVYDSSRIDILQMLITSINSTNKKNLTNDELVPEMVIMMVAGIDTTSVTMTWLLFIYMVYPDVYAKVKDEIRTTFPDRSQTIKYQEVRSKCPYFMATLYECMRIKAAVNGVMFRRNATDGIELSGYTIPKGVDMGVYTDGAHFDTTVWEKPESFMPERFMGPDGDTLKKNVVAFSYGVRICLGRNLAWMEMLTVIPNLLRDFECKLPADSKYGPHVLDPTRNNEPLLLEDKTFATRVPQNIKDDCRIIVTLRAD</sequence>
<dbReference type="GO" id="GO:0020037">
    <property type="term" value="F:heme binding"/>
    <property type="evidence" value="ECO:0007669"/>
    <property type="project" value="InterPro"/>
</dbReference>
<dbReference type="InterPro" id="IPR017972">
    <property type="entry name" value="Cyt_P450_CS"/>
</dbReference>
<evidence type="ECO:0000313" key="7">
    <source>
        <dbReference type="EMBL" id="PWA03433.1"/>
    </source>
</evidence>
<comment type="cofactor">
    <cofactor evidence="1 5">
        <name>heme</name>
        <dbReference type="ChEBI" id="CHEBI:30413"/>
    </cofactor>
</comment>
<dbReference type="PRINTS" id="PR00385">
    <property type="entry name" value="P450"/>
</dbReference>
<dbReference type="EMBL" id="MBFU01000016">
    <property type="protein sequence ID" value="PWA03433.1"/>
    <property type="molecule type" value="Genomic_DNA"/>
</dbReference>
<name>A0A2U1JEP7_SMIAN</name>
<keyword evidence="6" id="KW-0503">Monooxygenase</keyword>
<dbReference type="GO" id="GO:0016705">
    <property type="term" value="F:oxidoreductase activity, acting on paired donors, with incorporation or reduction of molecular oxygen"/>
    <property type="evidence" value="ECO:0007669"/>
    <property type="project" value="InterPro"/>
</dbReference>
<keyword evidence="8" id="KW-1185">Reference proteome</keyword>
<dbReference type="GO" id="GO:0004497">
    <property type="term" value="F:monooxygenase activity"/>
    <property type="evidence" value="ECO:0007669"/>
    <property type="project" value="UniProtKB-KW"/>
</dbReference>
<protein>
    <recommendedName>
        <fullName evidence="9">Cytochrome P450</fullName>
    </recommendedName>
</protein>
<feature type="binding site" description="axial binding residue" evidence="5">
    <location>
        <position position="451"/>
    </location>
    <ligand>
        <name>heme</name>
        <dbReference type="ChEBI" id="CHEBI:30413"/>
    </ligand>
    <ligandPart>
        <name>Fe</name>
        <dbReference type="ChEBI" id="CHEBI:18248"/>
    </ligandPart>
</feature>
<evidence type="ECO:0000256" key="3">
    <source>
        <dbReference type="ARBA" id="ARBA00022723"/>
    </source>
</evidence>
<evidence type="ECO:0000256" key="5">
    <source>
        <dbReference type="PIRSR" id="PIRSR602401-1"/>
    </source>
</evidence>
<evidence type="ECO:0008006" key="9">
    <source>
        <dbReference type="Google" id="ProtNLM"/>
    </source>
</evidence>